<comment type="similarity">
    <text evidence="2">Belongs to the importin beta family.</text>
</comment>
<organism evidence="7 8">
    <name type="scientific">Stereocaulon virgatum</name>
    <dbReference type="NCBI Taxonomy" id="373712"/>
    <lineage>
        <taxon>Eukaryota</taxon>
        <taxon>Fungi</taxon>
        <taxon>Dikarya</taxon>
        <taxon>Ascomycota</taxon>
        <taxon>Pezizomycotina</taxon>
        <taxon>Lecanoromycetes</taxon>
        <taxon>OSLEUM clade</taxon>
        <taxon>Lecanoromycetidae</taxon>
        <taxon>Lecanorales</taxon>
        <taxon>Lecanorineae</taxon>
        <taxon>Stereocaulaceae</taxon>
        <taxon>Stereocaulon</taxon>
    </lineage>
</organism>
<dbReference type="InterPro" id="IPR001494">
    <property type="entry name" value="Importin-beta_N"/>
</dbReference>
<reference evidence="7 8" key="1">
    <citation type="submission" date="2024-09" db="EMBL/GenBank/DDBJ databases">
        <title>Rethinking Asexuality: The Enigmatic Case of Functional Sexual Genes in Lepraria (Stereocaulaceae).</title>
        <authorList>
            <person name="Doellman M."/>
            <person name="Sun Y."/>
            <person name="Barcenas-Pena A."/>
            <person name="Lumbsch H.T."/>
            <person name="Grewe F."/>
        </authorList>
    </citation>
    <scope>NUCLEOTIDE SEQUENCE [LARGE SCALE GENOMIC DNA]</scope>
    <source>
        <strain evidence="7 8">Mercado 3170</strain>
    </source>
</reference>
<dbReference type="PANTHER" id="PTHR12363">
    <property type="entry name" value="TRANSPORTIN 3 AND IMPORTIN 13"/>
    <property type="match status" value="1"/>
</dbReference>
<dbReference type="SUPFAM" id="SSF48371">
    <property type="entry name" value="ARM repeat"/>
    <property type="match status" value="1"/>
</dbReference>
<dbReference type="InterPro" id="IPR011989">
    <property type="entry name" value="ARM-like"/>
</dbReference>
<accession>A0ABR4A111</accession>
<dbReference type="EMBL" id="JBEFKJ010000032">
    <property type="protein sequence ID" value="KAL2038464.1"/>
    <property type="molecule type" value="Genomic_DNA"/>
</dbReference>
<feature type="domain" description="Importin N-terminal" evidence="6">
    <location>
        <begin position="39"/>
        <end position="104"/>
    </location>
</feature>
<evidence type="ECO:0000256" key="2">
    <source>
        <dbReference type="ARBA" id="ARBA00007991"/>
    </source>
</evidence>
<dbReference type="PANTHER" id="PTHR12363:SF33">
    <property type="entry name" value="IMPORTIN-13"/>
    <property type="match status" value="1"/>
</dbReference>
<keyword evidence="4" id="KW-0653">Protein transport</keyword>
<keyword evidence="8" id="KW-1185">Reference proteome</keyword>
<gene>
    <name evidence="7" type="ORF">N7G274_008803</name>
</gene>
<dbReference type="InterPro" id="IPR051345">
    <property type="entry name" value="Importin_beta-like_NTR"/>
</dbReference>
<comment type="subcellular location">
    <subcellularLocation>
        <location evidence="1">Nucleus</location>
    </subcellularLocation>
</comment>
<comment type="caution">
    <text evidence="7">The sequence shown here is derived from an EMBL/GenBank/DDBJ whole genome shotgun (WGS) entry which is preliminary data.</text>
</comment>
<dbReference type="InterPro" id="IPR040520">
    <property type="entry name" value="Importin_rep_3"/>
</dbReference>
<dbReference type="Pfam" id="PF03810">
    <property type="entry name" value="IBN_N"/>
    <property type="match status" value="1"/>
</dbReference>
<name>A0ABR4A111_9LECA</name>
<dbReference type="Proteomes" id="UP001590950">
    <property type="component" value="Unassembled WGS sequence"/>
</dbReference>
<dbReference type="InterPro" id="IPR016024">
    <property type="entry name" value="ARM-type_fold"/>
</dbReference>
<evidence type="ECO:0000313" key="8">
    <source>
        <dbReference type="Proteomes" id="UP001590950"/>
    </source>
</evidence>
<evidence type="ECO:0000313" key="7">
    <source>
        <dbReference type="EMBL" id="KAL2038464.1"/>
    </source>
</evidence>
<protein>
    <recommendedName>
        <fullName evidence="6">Importin N-terminal domain-containing protein</fullName>
    </recommendedName>
</protein>
<dbReference type="Pfam" id="PF24140">
    <property type="entry name" value="TPR_TNPO3_IPO13_3rd"/>
    <property type="match status" value="1"/>
</dbReference>
<evidence type="ECO:0000259" key="6">
    <source>
        <dbReference type="SMART" id="SM00913"/>
    </source>
</evidence>
<dbReference type="Gene3D" id="1.25.10.10">
    <property type="entry name" value="Leucine-rich Repeat Variant"/>
    <property type="match status" value="1"/>
</dbReference>
<evidence type="ECO:0000256" key="4">
    <source>
        <dbReference type="ARBA" id="ARBA00022927"/>
    </source>
</evidence>
<evidence type="ECO:0000256" key="3">
    <source>
        <dbReference type="ARBA" id="ARBA00022448"/>
    </source>
</evidence>
<dbReference type="InterPro" id="IPR057942">
    <property type="entry name" value="TPR_TNPO3_IPO13_3rd"/>
</dbReference>
<dbReference type="Pfam" id="PF18806">
    <property type="entry name" value="Importin_rep_3"/>
    <property type="match status" value="1"/>
</dbReference>
<dbReference type="SMART" id="SM00913">
    <property type="entry name" value="IBN_N"/>
    <property type="match status" value="1"/>
</dbReference>
<keyword evidence="3" id="KW-0813">Transport</keyword>
<evidence type="ECO:0000256" key="5">
    <source>
        <dbReference type="ARBA" id="ARBA00023242"/>
    </source>
</evidence>
<sequence length="995" mass="111022">MDSNNFEGEAPIELRSLEEVEKLVRRLYLPGPFQEVSKIQDALQKIQRSQEGWRFADALLQSHDNNVRFFGALTFLIKINKDWESLSGEDANLLLDTLIQWLLRLVDGGIPKLVIRKLCSALVAYYLRPDITWKQPIRHLVQCLNEGNVVPNNPGEQGPSISSMISQLSLPSILVILWFSRGLAEEVKASGSSLETHKYYERVSANIADTVEVLQLTMVAVNHPGSTLFEESISCFHDWIGFAHRAWIDKALELDPLRPLTPLAMVALSNDDMYGVTVELFTDVLVNFPTFLTPQDLMSLATLLTNSKAQDIIARLKRGDHDVETMSFARLLIAYGDAAVQDLAEKADVQQFNQILVQLLDLLSCEGYPGVEDAVCDEALEFWMTYTEHLIDSLFSAEEPKPAWMGGARQRVVSVIEACWAKIRMPSSRVTVTWDADERASFGNFRRDVEDLLQSSYTLLGPDIFEKLAHLALQSLQTHVWSDLEATLFCLNALADAVANADLVDQILTRLFDSSLFADMMNKTLSIPAKTRQTAVTMITKYPEFFERNVQHLPPMLNFLFRSLEAPGLANVAAKAIASTCLTCRKSLTSEIGAFLLQYEVLSTLESVDAYVKEKVIGAIAAIVQVLPTERDKLGPFSILVQYVEREVASSKSSLQASKAEDYQASAVCALECLASMAKASATPDDVVIDLDADIQPQAQFWTEGEGAALQAQVVRIVKKFYGEINWNSDVVKASCQVLRPGYKENTPGLFVFPTIVTVGLVMASTLQTARLDYVLDTASAMLNRHPVESEFNMRHAATSFLIHVLNLIHAMEVNRAIDPDVNASGINLAAKMIPRYLHSMIRVPNIEKLFETTLVCLEAPDLMPKRAAADFWAAFVQKHELSDEDQQIVRAAMQQYGPQLCVILVRQIGGDGSRSELDTFAEPLKKVVFAQPLAKQWLANALDHEEFPSTNVGPTEKRVWLQKIMNLRGARGTNNVIKDFWIACRGTEYSYAYK</sequence>
<evidence type="ECO:0000256" key="1">
    <source>
        <dbReference type="ARBA" id="ARBA00004123"/>
    </source>
</evidence>
<proteinExistence type="inferred from homology"/>
<keyword evidence="5" id="KW-0539">Nucleus</keyword>